<evidence type="ECO:0000256" key="1">
    <source>
        <dbReference type="SAM" id="Phobius"/>
    </source>
</evidence>
<dbReference type="Pfam" id="PF07155">
    <property type="entry name" value="ECF-ribofla_trS"/>
    <property type="match status" value="1"/>
</dbReference>
<protein>
    <submittedName>
        <fullName evidence="2">Energy-coupling factor transport system substrate-specific component</fullName>
    </submittedName>
</protein>
<feature type="transmembrane region" description="Helical" evidence="1">
    <location>
        <begin position="152"/>
        <end position="174"/>
    </location>
</feature>
<dbReference type="Gene3D" id="1.10.1760.20">
    <property type="match status" value="1"/>
</dbReference>
<feature type="transmembrane region" description="Helical" evidence="1">
    <location>
        <begin position="87"/>
        <end position="111"/>
    </location>
</feature>
<evidence type="ECO:0000313" key="3">
    <source>
        <dbReference type="Proteomes" id="UP000294567"/>
    </source>
</evidence>
<sequence length="228" mass="25731">MYISRKYAGLTIIVFIILLIISTFWADKHYLTISFIMLLVIMAPFFIGFERKKLKAEEMVIIAMLSAIAAIGRVPFAAIPSVQPTSFVIIMSAFTFGGDVGFMVGSIAALVSNMILGQGPWTPWQMFSWGMMGFTAGILRNTKFMNTKIGRCMFGAIWGFLFGWIMNLWGVLYLDSSSLTWKVYLASCIASFKFDLNHAVSNVVFLSLFSTRWIKILDRIKIKYGLMK</sequence>
<dbReference type="AlphaFoldDB" id="A0A4R3KZ12"/>
<reference evidence="2 3" key="1">
    <citation type="submission" date="2019-03" db="EMBL/GenBank/DDBJ databases">
        <title>Genomic Encyclopedia of Type Strains, Phase IV (KMG-IV): sequencing the most valuable type-strain genomes for metagenomic binning, comparative biology and taxonomic classification.</title>
        <authorList>
            <person name="Goeker M."/>
        </authorList>
    </citation>
    <scope>NUCLEOTIDE SEQUENCE [LARGE SCALE GENOMIC DNA]</scope>
    <source>
        <strain evidence="2 3">DSM 26752</strain>
    </source>
</reference>
<dbReference type="RefSeq" id="WP_202690570.1">
    <property type="nucleotide sequence ID" value="NZ_CP068564.1"/>
</dbReference>
<gene>
    <name evidence="2" type="ORF">EDD65_10125</name>
</gene>
<dbReference type="InterPro" id="IPR017196">
    <property type="entry name" value="ECF_substrate-spec_UCP037395"/>
</dbReference>
<dbReference type="GO" id="GO:0016020">
    <property type="term" value="C:membrane"/>
    <property type="evidence" value="ECO:0007669"/>
    <property type="project" value="InterPro"/>
</dbReference>
<dbReference type="PIRSF" id="PIRSF037395">
    <property type="entry name" value="UCP037395_ABCper"/>
    <property type="match status" value="1"/>
</dbReference>
<keyword evidence="1" id="KW-0472">Membrane</keyword>
<name>A0A4R3KZ12_9FIRM</name>
<keyword evidence="1" id="KW-0812">Transmembrane</keyword>
<dbReference type="Proteomes" id="UP000294567">
    <property type="component" value="Unassembled WGS sequence"/>
</dbReference>
<feature type="transmembrane region" description="Helical" evidence="1">
    <location>
        <begin position="7"/>
        <end position="25"/>
    </location>
</feature>
<organism evidence="2 3">
    <name type="scientific">Keratinibaculum paraultunense</name>
    <dbReference type="NCBI Taxonomy" id="1278232"/>
    <lineage>
        <taxon>Bacteria</taxon>
        <taxon>Bacillati</taxon>
        <taxon>Bacillota</taxon>
        <taxon>Tissierellia</taxon>
        <taxon>Tissierellales</taxon>
        <taxon>Tepidimicrobiaceae</taxon>
        <taxon>Keratinibaculum</taxon>
    </lineage>
</organism>
<keyword evidence="1" id="KW-1133">Transmembrane helix</keyword>
<proteinExistence type="predicted"/>
<comment type="caution">
    <text evidence="2">The sequence shown here is derived from an EMBL/GenBank/DDBJ whole genome shotgun (WGS) entry which is preliminary data.</text>
</comment>
<dbReference type="EMBL" id="SMAE01000001">
    <property type="protein sequence ID" value="TCS91526.1"/>
    <property type="molecule type" value="Genomic_DNA"/>
</dbReference>
<feature type="transmembrane region" description="Helical" evidence="1">
    <location>
        <begin position="61"/>
        <end position="81"/>
    </location>
</feature>
<accession>A0A4R3KZ12</accession>
<feature type="transmembrane region" description="Helical" evidence="1">
    <location>
        <begin position="194"/>
        <end position="214"/>
    </location>
</feature>
<feature type="transmembrane region" description="Helical" evidence="1">
    <location>
        <begin position="31"/>
        <end position="49"/>
    </location>
</feature>
<evidence type="ECO:0000313" key="2">
    <source>
        <dbReference type="EMBL" id="TCS91526.1"/>
    </source>
</evidence>
<dbReference type="InterPro" id="IPR009825">
    <property type="entry name" value="ECF_substrate-spec-like"/>
</dbReference>
<keyword evidence="3" id="KW-1185">Reference proteome</keyword>